<sequence length="257" mass="29128">MAQVSHVVWFCHECGNGPKLTSDILCGSCQHTLCRVCPPKLVPNETGPEQSLPLQKSIWQCCKCTTMIENFQGCYFCGHPKCQFCFGEEEIRRGPPKSPSQPQLPERDAAWYRVGPPRLVSKETGPEQPLPLQKSIWQCCKCTTMIENFQGCYFCGHPKCQFCFGEEEIRLGPPTSPPQPQLPERNDAWYCCYCDGGYPKSVKRCLCGHSRCDSCYVKMETKKEREWICCTCAIGSTDPRISCDSCKHERCSNCCYP</sequence>
<keyword evidence="2" id="KW-1185">Reference proteome</keyword>
<reference evidence="1 2" key="1">
    <citation type="journal article" date="2016" name="Nat. Commun.">
        <title>Ectomycorrhizal ecology is imprinted in the genome of the dominant symbiotic fungus Cenococcum geophilum.</title>
        <authorList>
            <consortium name="DOE Joint Genome Institute"/>
            <person name="Peter M."/>
            <person name="Kohler A."/>
            <person name="Ohm R.A."/>
            <person name="Kuo A."/>
            <person name="Krutzmann J."/>
            <person name="Morin E."/>
            <person name="Arend M."/>
            <person name="Barry K.W."/>
            <person name="Binder M."/>
            <person name="Choi C."/>
            <person name="Clum A."/>
            <person name="Copeland A."/>
            <person name="Grisel N."/>
            <person name="Haridas S."/>
            <person name="Kipfer T."/>
            <person name="LaButti K."/>
            <person name="Lindquist E."/>
            <person name="Lipzen A."/>
            <person name="Maire R."/>
            <person name="Meier B."/>
            <person name="Mihaltcheva S."/>
            <person name="Molinier V."/>
            <person name="Murat C."/>
            <person name="Poggeler S."/>
            <person name="Quandt C.A."/>
            <person name="Sperisen C."/>
            <person name="Tritt A."/>
            <person name="Tisserant E."/>
            <person name="Crous P.W."/>
            <person name="Henrissat B."/>
            <person name="Nehls U."/>
            <person name="Egli S."/>
            <person name="Spatafora J.W."/>
            <person name="Grigoriev I.V."/>
            <person name="Martin F.M."/>
        </authorList>
    </citation>
    <scope>NUCLEOTIDE SEQUENCE [LARGE SCALE GENOMIC DNA]</scope>
    <source>
        <strain evidence="1 2">CBS 459.81</strain>
    </source>
</reference>
<proteinExistence type="predicted"/>
<dbReference type="Proteomes" id="UP000250266">
    <property type="component" value="Unassembled WGS sequence"/>
</dbReference>
<dbReference type="EMBL" id="KV745397">
    <property type="protein sequence ID" value="OCK74892.1"/>
    <property type="molecule type" value="Genomic_DNA"/>
</dbReference>
<protein>
    <submittedName>
        <fullName evidence="1">Uncharacterized protein</fullName>
    </submittedName>
</protein>
<gene>
    <name evidence="1" type="ORF">K432DRAFT_386531</name>
</gene>
<evidence type="ECO:0000313" key="1">
    <source>
        <dbReference type="EMBL" id="OCK74892.1"/>
    </source>
</evidence>
<organism evidence="1 2">
    <name type="scientific">Lepidopterella palustris CBS 459.81</name>
    <dbReference type="NCBI Taxonomy" id="1314670"/>
    <lineage>
        <taxon>Eukaryota</taxon>
        <taxon>Fungi</taxon>
        <taxon>Dikarya</taxon>
        <taxon>Ascomycota</taxon>
        <taxon>Pezizomycotina</taxon>
        <taxon>Dothideomycetes</taxon>
        <taxon>Pleosporomycetidae</taxon>
        <taxon>Mytilinidiales</taxon>
        <taxon>Argynnaceae</taxon>
        <taxon>Lepidopterella</taxon>
    </lineage>
</organism>
<dbReference type="AlphaFoldDB" id="A0A8E2E056"/>
<evidence type="ECO:0000313" key="2">
    <source>
        <dbReference type="Proteomes" id="UP000250266"/>
    </source>
</evidence>
<name>A0A8E2E056_9PEZI</name>
<accession>A0A8E2E056</accession>